<dbReference type="Proteomes" id="UP001497497">
    <property type="component" value="Unassembled WGS sequence"/>
</dbReference>
<keyword evidence="8" id="KW-0547">Nucleotide-binding</keyword>
<evidence type="ECO:0000256" key="11">
    <source>
        <dbReference type="ARBA" id="ARBA00023136"/>
    </source>
</evidence>
<organism evidence="13 14">
    <name type="scientific">Lymnaea stagnalis</name>
    <name type="common">Great pond snail</name>
    <name type="synonym">Helix stagnalis</name>
    <dbReference type="NCBI Taxonomy" id="6523"/>
    <lineage>
        <taxon>Eukaryota</taxon>
        <taxon>Metazoa</taxon>
        <taxon>Spiralia</taxon>
        <taxon>Lophotrochozoa</taxon>
        <taxon>Mollusca</taxon>
        <taxon>Gastropoda</taxon>
        <taxon>Heterobranchia</taxon>
        <taxon>Euthyneura</taxon>
        <taxon>Panpulmonata</taxon>
        <taxon>Hygrophila</taxon>
        <taxon>Lymnaeoidea</taxon>
        <taxon>Lymnaeidae</taxon>
        <taxon>Lymnaea</taxon>
    </lineage>
</organism>
<dbReference type="GO" id="GO:0016020">
    <property type="term" value="C:membrane"/>
    <property type="evidence" value="ECO:0007669"/>
    <property type="project" value="UniProtKB-SubCell"/>
</dbReference>
<dbReference type="PANTHER" id="PTHR23033">
    <property type="entry name" value="BETA1,3-GALACTOSYLTRANSFERASE"/>
    <property type="match status" value="1"/>
</dbReference>
<dbReference type="AlphaFoldDB" id="A0AAV2H0S9"/>
<keyword evidence="5" id="KW-0328">Glycosyltransferase</keyword>
<evidence type="ECO:0000313" key="13">
    <source>
        <dbReference type="EMBL" id="CAL1526713.1"/>
    </source>
</evidence>
<dbReference type="Gene3D" id="3.90.550.50">
    <property type="match status" value="1"/>
</dbReference>
<evidence type="ECO:0000259" key="12">
    <source>
        <dbReference type="Pfam" id="PF02434"/>
    </source>
</evidence>
<dbReference type="InterPro" id="IPR003378">
    <property type="entry name" value="Fringe-like_glycosylTrfase"/>
</dbReference>
<proteinExistence type="inferred from homology"/>
<evidence type="ECO:0000256" key="7">
    <source>
        <dbReference type="ARBA" id="ARBA00022692"/>
    </source>
</evidence>
<dbReference type="PANTHER" id="PTHR23033:SF14">
    <property type="entry name" value="GLYCOPROTEIN-N-ACETYLGALACTOSAMINE 3-BETA-GALACTOSYLTRANSFERASE 1-RELATED"/>
    <property type="match status" value="1"/>
</dbReference>
<evidence type="ECO:0000313" key="14">
    <source>
        <dbReference type="Proteomes" id="UP001497497"/>
    </source>
</evidence>
<name>A0AAV2H0S9_LYMST</name>
<dbReference type="Pfam" id="PF02434">
    <property type="entry name" value="Fringe"/>
    <property type="match status" value="1"/>
</dbReference>
<feature type="domain" description="Fringe-like glycosyltransferase" evidence="12">
    <location>
        <begin position="10"/>
        <end position="167"/>
    </location>
</feature>
<comment type="pathway">
    <text evidence="2">Protein modification; protein glycosylation.</text>
</comment>
<comment type="caution">
    <text evidence="13">The sequence shown here is derived from an EMBL/GenBank/DDBJ whole genome shotgun (WGS) entry which is preliminary data.</text>
</comment>
<reference evidence="13 14" key="1">
    <citation type="submission" date="2024-04" db="EMBL/GenBank/DDBJ databases">
        <authorList>
            <consortium name="Genoscope - CEA"/>
            <person name="William W."/>
        </authorList>
    </citation>
    <scope>NUCLEOTIDE SEQUENCE [LARGE SCALE GENOMIC DNA]</scope>
</reference>
<evidence type="ECO:0000256" key="3">
    <source>
        <dbReference type="ARBA" id="ARBA00006462"/>
    </source>
</evidence>
<dbReference type="GO" id="GO:0000166">
    <property type="term" value="F:nucleotide binding"/>
    <property type="evidence" value="ECO:0007669"/>
    <property type="project" value="UniProtKB-KW"/>
</dbReference>
<evidence type="ECO:0000256" key="5">
    <source>
        <dbReference type="ARBA" id="ARBA00022676"/>
    </source>
</evidence>
<keyword evidence="11" id="KW-0472">Membrane</keyword>
<evidence type="ECO:0000256" key="2">
    <source>
        <dbReference type="ARBA" id="ARBA00004922"/>
    </source>
</evidence>
<keyword evidence="14" id="KW-1185">Reference proteome</keyword>
<accession>A0AAV2H0S9</accession>
<sequence>MNLDTKAIHVKNTWAKRCNVVLFMSSVHNESFPTIGLNVTEGRFHLAEKSMQVLLHPFDVNNARSVILKLGCEKADDDTYVIMENLRYFLSAEDSGQPVYFGQRFMPHVTQGYASGGGGYVLSKEALRRFGQLGVKNTSLCSKYGIDEDVNMGQCMANLRVSLKSSLDFLNRTRFHCFKPE</sequence>
<comment type="subcellular location">
    <subcellularLocation>
        <location evidence="1">Membrane</location>
        <topology evidence="1">Single-pass type II membrane protein</topology>
    </subcellularLocation>
</comment>
<keyword evidence="9" id="KW-0735">Signal-anchor</keyword>
<keyword evidence="10" id="KW-1133">Transmembrane helix</keyword>
<dbReference type="EMBL" id="CAXITT010000008">
    <property type="protein sequence ID" value="CAL1526713.1"/>
    <property type="molecule type" value="Genomic_DNA"/>
</dbReference>
<evidence type="ECO:0000256" key="10">
    <source>
        <dbReference type="ARBA" id="ARBA00022989"/>
    </source>
</evidence>
<keyword evidence="6" id="KW-0808">Transferase</keyword>
<dbReference type="EC" id="2.4.1.122" evidence="4"/>
<protein>
    <recommendedName>
        <fullName evidence="4">N-acetylgalactosaminide beta-1,3-galactosyltransferase</fullName>
        <ecNumber evidence="4">2.4.1.122</ecNumber>
    </recommendedName>
</protein>
<evidence type="ECO:0000256" key="9">
    <source>
        <dbReference type="ARBA" id="ARBA00022968"/>
    </source>
</evidence>
<evidence type="ECO:0000256" key="8">
    <source>
        <dbReference type="ARBA" id="ARBA00022741"/>
    </source>
</evidence>
<dbReference type="InterPro" id="IPR026050">
    <property type="entry name" value="C1GALT1/C1GALT1_chp1"/>
</dbReference>
<evidence type="ECO:0000256" key="6">
    <source>
        <dbReference type="ARBA" id="ARBA00022679"/>
    </source>
</evidence>
<comment type="similarity">
    <text evidence="3">Belongs to the glycosyltransferase 31 family. Beta3-Gal-T subfamily.</text>
</comment>
<evidence type="ECO:0000256" key="4">
    <source>
        <dbReference type="ARBA" id="ARBA00012557"/>
    </source>
</evidence>
<gene>
    <name evidence="13" type="ORF">GSLYS_00000890001</name>
</gene>
<feature type="non-terminal residue" evidence="13">
    <location>
        <position position="181"/>
    </location>
</feature>
<evidence type="ECO:0000256" key="1">
    <source>
        <dbReference type="ARBA" id="ARBA00004606"/>
    </source>
</evidence>
<dbReference type="GO" id="GO:0016263">
    <property type="term" value="F:glycoprotein-N-acetylgalactosamine 3-beta-galactosyltransferase activity"/>
    <property type="evidence" value="ECO:0007669"/>
    <property type="project" value="UniProtKB-EC"/>
</dbReference>
<keyword evidence="7" id="KW-0812">Transmembrane</keyword>